<dbReference type="Proteomes" id="UP000250140">
    <property type="component" value="Unassembled WGS sequence"/>
</dbReference>
<proteinExistence type="predicted"/>
<evidence type="ECO:0000256" key="1">
    <source>
        <dbReference type="SAM" id="MobiDB-lite"/>
    </source>
</evidence>
<evidence type="ECO:0000313" key="2">
    <source>
        <dbReference type="EMBL" id="OCL06780.1"/>
    </source>
</evidence>
<feature type="compositionally biased region" description="Basic and acidic residues" evidence="1">
    <location>
        <begin position="656"/>
        <end position="683"/>
    </location>
</feature>
<feature type="compositionally biased region" description="Polar residues" evidence="1">
    <location>
        <begin position="778"/>
        <end position="801"/>
    </location>
</feature>
<evidence type="ECO:0000313" key="3">
    <source>
        <dbReference type="Proteomes" id="UP000250140"/>
    </source>
</evidence>
<feature type="region of interest" description="Disordered" evidence="1">
    <location>
        <begin position="597"/>
        <end position="617"/>
    </location>
</feature>
<organism evidence="2 3">
    <name type="scientific">Glonium stellatum</name>
    <dbReference type="NCBI Taxonomy" id="574774"/>
    <lineage>
        <taxon>Eukaryota</taxon>
        <taxon>Fungi</taxon>
        <taxon>Dikarya</taxon>
        <taxon>Ascomycota</taxon>
        <taxon>Pezizomycotina</taxon>
        <taxon>Dothideomycetes</taxon>
        <taxon>Pleosporomycetidae</taxon>
        <taxon>Gloniales</taxon>
        <taxon>Gloniaceae</taxon>
        <taxon>Glonium</taxon>
    </lineage>
</organism>
<name>A0A8E2EY37_9PEZI</name>
<protein>
    <submittedName>
        <fullName evidence="2">Uncharacterized protein</fullName>
    </submittedName>
</protein>
<dbReference type="EMBL" id="KV749979">
    <property type="protein sequence ID" value="OCL06780.1"/>
    <property type="molecule type" value="Genomic_DNA"/>
</dbReference>
<reference evidence="2 3" key="1">
    <citation type="journal article" date="2016" name="Nat. Commun.">
        <title>Ectomycorrhizal ecology is imprinted in the genome of the dominant symbiotic fungus Cenococcum geophilum.</title>
        <authorList>
            <consortium name="DOE Joint Genome Institute"/>
            <person name="Peter M."/>
            <person name="Kohler A."/>
            <person name="Ohm R.A."/>
            <person name="Kuo A."/>
            <person name="Krutzmann J."/>
            <person name="Morin E."/>
            <person name="Arend M."/>
            <person name="Barry K.W."/>
            <person name="Binder M."/>
            <person name="Choi C."/>
            <person name="Clum A."/>
            <person name="Copeland A."/>
            <person name="Grisel N."/>
            <person name="Haridas S."/>
            <person name="Kipfer T."/>
            <person name="LaButti K."/>
            <person name="Lindquist E."/>
            <person name="Lipzen A."/>
            <person name="Maire R."/>
            <person name="Meier B."/>
            <person name="Mihaltcheva S."/>
            <person name="Molinier V."/>
            <person name="Murat C."/>
            <person name="Poggeler S."/>
            <person name="Quandt C.A."/>
            <person name="Sperisen C."/>
            <person name="Tritt A."/>
            <person name="Tisserant E."/>
            <person name="Crous P.W."/>
            <person name="Henrissat B."/>
            <person name="Nehls U."/>
            <person name="Egli S."/>
            <person name="Spatafora J.W."/>
            <person name="Grigoriev I.V."/>
            <person name="Martin F.M."/>
        </authorList>
    </citation>
    <scope>NUCLEOTIDE SEQUENCE [LARGE SCALE GENOMIC DNA]</scope>
    <source>
        <strain evidence="2 3">CBS 207.34</strain>
    </source>
</reference>
<gene>
    <name evidence="2" type="ORF">AOQ84DRAFT_389960</name>
</gene>
<feature type="region of interest" description="Disordered" evidence="1">
    <location>
        <begin position="656"/>
        <end position="699"/>
    </location>
</feature>
<sequence>MPPWLPHQWQAICSRLHFALLRRSFYIPIERPSRPFATATPKLRPLHNLPKSSSINSAGKKSVPDLQSVIASHQIHKTTPEDIIAHIKYYPIDVDQSYKEPLAIFFLTPSFAKWLLDDEIFLRKALKKAYKHTINNPEIDQTIHTLVAVVDRLPAPSSTGGSENGIDGVATRVRPPPVAKNGYEGVAYSFGDISYLPSGGGGSQEMTDILDGSPSTISLRSFLKFKDDCKTQTLDAIIQIPLANTIFHTGYSATMFSHRWKKPKGTTDINLEKKTQLKHQSIHWPDTLWGERPVTFSVPLIPLTTPRCIEAGMGNIVRRVLGPGRKSMTASQELEESVPQYFIARGIPPHAMTVWALVIPEDTVLPLVQKMAHLLTEDVSESEIAETDTLDLSSSLQTLWKRNPPVWNDMVWSAVKQGARLHRVLSGGGGWGKKAGLLSLDPDLSYKQLRETPHDSALEMSASEDLSTLHEVAKPGEFIQFFMSPTDGDKTREIHTEGAKDVSVESRIWSLEFGTISSSIDSMPESTSEGATDSSYPSIRVFRKHFGALSEGGMSIIRSRQAEKMGPWDTIVRSKVDVPYTRFSAVRFKNAKRSKDVSGAKVLESKRRTDDSQEMSTHRDLLADYPEKPPLSVEKIQYTQNTGSLAAIWKEKQQENRSIKNKISERASEIRHKSSSKEHDPVDKLSSPHKYDGPLPKPSKYPAVASDGIGLKKTMVPSATRIQRRKVRYIAAIKGHSQVLESLRKLKNIGDEVVSLRQEFAKVAMARRRRYLNRRNTITKPNVQPSSENSKNTSDLKPQLGSSTPFVLRKAIFKHSMYSSALSQTDYISRKVELLHYNLGEAIRKILKRKLAEDLASSVLRQDGIAITHKQISAESSGERLPLQAIANTPTSKANAAKTKDFLILLREKNFELRSISRAGHAADIRRSRQIQRRGCFSLVLGTGWLSSQKVAFRKHKYGGRFRKFAYKINFRKLETERNVIRKHIAGDHTHLARGRLIRQRRVIVSETASLRRKNTARSRELNSKELHPEAQKLADEVEKWMQGF</sequence>
<keyword evidence="3" id="KW-1185">Reference proteome</keyword>
<dbReference type="OrthoDB" id="1744869at2759"/>
<dbReference type="AlphaFoldDB" id="A0A8E2EY37"/>
<feature type="region of interest" description="Disordered" evidence="1">
    <location>
        <begin position="773"/>
        <end position="801"/>
    </location>
</feature>
<accession>A0A8E2EY37</accession>